<dbReference type="GO" id="GO:0006357">
    <property type="term" value="P:regulation of transcription by RNA polymerase II"/>
    <property type="evidence" value="ECO:0007669"/>
    <property type="project" value="TreeGrafter"/>
</dbReference>
<dbReference type="PROSITE" id="PS51031">
    <property type="entry name" value="BESS"/>
    <property type="match status" value="1"/>
</dbReference>
<proteinExistence type="predicted"/>
<dbReference type="PANTHER" id="PTHR12243">
    <property type="entry name" value="MADF DOMAIN TRANSCRIPTION FACTOR"/>
    <property type="match status" value="1"/>
</dbReference>
<name>A0A2S2NJJ2_SCHGA</name>
<dbReference type="Pfam" id="PF10545">
    <property type="entry name" value="MADF_DNA_bdg"/>
    <property type="match status" value="1"/>
</dbReference>
<evidence type="ECO:0000313" key="5">
    <source>
        <dbReference type="EMBL" id="MBY16946.1"/>
    </source>
</evidence>
<dbReference type="InterPro" id="IPR004210">
    <property type="entry name" value="BESS_motif"/>
</dbReference>
<dbReference type="GO" id="GO:0005667">
    <property type="term" value="C:transcription regulator complex"/>
    <property type="evidence" value="ECO:0007669"/>
    <property type="project" value="TreeGrafter"/>
</dbReference>
<feature type="domain" description="BESS" evidence="4">
    <location>
        <begin position="188"/>
        <end position="227"/>
    </location>
</feature>
<dbReference type="InterPro" id="IPR039353">
    <property type="entry name" value="TF_Adf1"/>
</dbReference>
<evidence type="ECO:0000256" key="2">
    <source>
        <dbReference type="SAM" id="MobiDB-lite"/>
    </source>
</evidence>
<accession>A0A2S2NJJ2</accession>
<dbReference type="Pfam" id="PF02944">
    <property type="entry name" value="BESS"/>
    <property type="match status" value="1"/>
</dbReference>
<feature type="compositionally biased region" description="Low complexity" evidence="2">
    <location>
        <begin position="233"/>
        <end position="243"/>
    </location>
</feature>
<dbReference type="InterPro" id="IPR006578">
    <property type="entry name" value="MADF-dom"/>
</dbReference>
<keyword evidence="1" id="KW-0539">Nucleus</keyword>
<evidence type="ECO:0000259" key="3">
    <source>
        <dbReference type="PROSITE" id="PS51029"/>
    </source>
</evidence>
<dbReference type="PANTHER" id="PTHR12243:SF60">
    <property type="entry name" value="SI:CH211-15D5.12-RELATED"/>
    <property type="match status" value="1"/>
</dbReference>
<dbReference type="AlphaFoldDB" id="A0A2S2NJJ2"/>
<feature type="domain" description="MADF" evidence="3">
    <location>
        <begin position="11"/>
        <end position="100"/>
    </location>
</feature>
<dbReference type="GO" id="GO:0003677">
    <property type="term" value="F:DNA binding"/>
    <property type="evidence" value="ECO:0007669"/>
    <property type="project" value="InterPro"/>
</dbReference>
<gene>
    <name evidence="5" type="ORF">g.9300</name>
</gene>
<dbReference type="SMART" id="SM00595">
    <property type="entry name" value="MADF"/>
    <property type="match status" value="1"/>
</dbReference>
<evidence type="ECO:0000259" key="4">
    <source>
        <dbReference type="PROSITE" id="PS51031"/>
    </source>
</evidence>
<reference evidence="5" key="1">
    <citation type="submission" date="2018-04" db="EMBL/GenBank/DDBJ databases">
        <title>Transcriptome of Schizaphis graminum biotype I.</title>
        <authorList>
            <person name="Scully E.D."/>
            <person name="Geib S.M."/>
            <person name="Palmer N.A."/>
            <person name="Koch K."/>
            <person name="Bradshaw J."/>
            <person name="Heng-Moss T."/>
            <person name="Sarath G."/>
        </authorList>
    </citation>
    <scope>NUCLEOTIDE SEQUENCE</scope>
</reference>
<dbReference type="EMBL" id="GGMR01004327">
    <property type="protein sequence ID" value="MBY16946.1"/>
    <property type="molecule type" value="Transcribed_RNA"/>
</dbReference>
<sequence>MSKATYNFNMKLTKVVEQYPMLYNFNLPAYSKRDALSKAWENVGKEMNTTAQECKEAWRLLRITYARSIKLPASGSAAKKLTQKTQNMIKEMDFIRPYVNAKNNHDLPSNLPPLPSPEQQNDDEVDIMQSEQNLEVVGDGINENNDLIISQPTTDSLVKKKKNTSNTDDVDKCVMEYIKKKEQPKAEESPKKLFLLSLLPDLELMNNRQMRRFRIKVSEIIDEILSPIDEARSISSTPSSLQSQNRLTLTSTSASAKEQIPTVNWYTEDGQYACNEWQTIANNPSGINNIKPM</sequence>
<evidence type="ECO:0008006" key="6">
    <source>
        <dbReference type="Google" id="ProtNLM"/>
    </source>
</evidence>
<protein>
    <recommendedName>
        <fullName evidence="6">MADF domain-containing protein</fullName>
    </recommendedName>
</protein>
<dbReference type="PROSITE" id="PS51029">
    <property type="entry name" value="MADF"/>
    <property type="match status" value="1"/>
</dbReference>
<dbReference type="GO" id="GO:0005634">
    <property type="term" value="C:nucleus"/>
    <property type="evidence" value="ECO:0007669"/>
    <property type="project" value="UniProtKB-SubCell"/>
</dbReference>
<feature type="region of interest" description="Disordered" evidence="2">
    <location>
        <begin position="233"/>
        <end position="252"/>
    </location>
</feature>
<evidence type="ECO:0000256" key="1">
    <source>
        <dbReference type="PROSITE-ProRule" id="PRU00371"/>
    </source>
</evidence>
<comment type="subcellular location">
    <subcellularLocation>
        <location evidence="1">Nucleus</location>
    </subcellularLocation>
</comment>
<organism evidence="5">
    <name type="scientific">Schizaphis graminum</name>
    <name type="common">Green bug aphid</name>
    <dbReference type="NCBI Taxonomy" id="13262"/>
    <lineage>
        <taxon>Eukaryota</taxon>
        <taxon>Metazoa</taxon>
        <taxon>Ecdysozoa</taxon>
        <taxon>Arthropoda</taxon>
        <taxon>Hexapoda</taxon>
        <taxon>Insecta</taxon>
        <taxon>Pterygota</taxon>
        <taxon>Neoptera</taxon>
        <taxon>Paraneoptera</taxon>
        <taxon>Hemiptera</taxon>
        <taxon>Sternorrhyncha</taxon>
        <taxon>Aphidomorpha</taxon>
        <taxon>Aphidoidea</taxon>
        <taxon>Aphididae</taxon>
        <taxon>Aphidini</taxon>
        <taxon>Schizaphis</taxon>
    </lineage>
</organism>